<feature type="signal peptide" evidence="8">
    <location>
        <begin position="1"/>
        <end position="15"/>
    </location>
</feature>
<keyword evidence="6" id="KW-0694">RNA-binding</keyword>
<dbReference type="GO" id="GO:0016787">
    <property type="term" value="F:hydrolase activity"/>
    <property type="evidence" value="ECO:0007669"/>
    <property type="project" value="UniProtKB-KW"/>
</dbReference>
<dbReference type="Pfam" id="PF04969">
    <property type="entry name" value="CS"/>
    <property type="match status" value="1"/>
</dbReference>
<dbReference type="AlphaFoldDB" id="A0A6V7QRH4"/>
<dbReference type="SUPFAM" id="SSF52540">
    <property type="entry name" value="P-loop containing nucleoside triphosphate hydrolases"/>
    <property type="match status" value="1"/>
</dbReference>
<dbReference type="EMBL" id="CAJEUB010000003">
    <property type="protein sequence ID" value="CAD1845538.1"/>
    <property type="molecule type" value="Genomic_DNA"/>
</dbReference>
<protein>
    <recommendedName>
        <fullName evidence="1">RNA helicase</fullName>
        <ecNumber evidence="1">3.6.4.13</ecNumber>
    </recommendedName>
</protein>
<dbReference type="GO" id="GO:0005524">
    <property type="term" value="F:ATP binding"/>
    <property type="evidence" value="ECO:0007669"/>
    <property type="project" value="UniProtKB-KW"/>
</dbReference>
<dbReference type="PROSITE" id="PS51192">
    <property type="entry name" value="HELICASE_ATP_BIND_1"/>
    <property type="match status" value="1"/>
</dbReference>
<accession>A0A6V7QRH4</accession>
<evidence type="ECO:0000256" key="4">
    <source>
        <dbReference type="ARBA" id="ARBA00022806"/>
    </source>
</evidence>
<name>A0A6V7QRH4_ANACO</name>
<dbReference type="GO" id="GO:0003724">
    <property type="term" value="F:RNA helicase activity"/>
    <property type="evidence" value="ECO:0007669"/>
    <property type="project" value="UniProtKB-EC"/>
</dbReference>
<sequence length="693" mass="78636">MLALAIMLITYEAIALHDPTPSTKWAQRADKVFITIELPDAKDVKQTLQPHGHFYFSAKSGLDNIPYKLDLELFDSVTVDVSNNSLNRKQSSRWLEKYMLPCEKSGEQLVAQAVEGGGEAPGFLKKLDTGGADNEFDDEVDVAKTAIKSGNDGKKAESKKDEEHSKPTPSIKLAQRSDKLFITTEMLDGYNLFLRLKPSSFIFAPHSSFNIGPYRLCLTLFDKIIVDGGERIVHRNDLTNKCLVLRKAISQWWPRLLKKEGKPPGFLKVDWDKWIDEDDEEGKIIYPPLQWRNEYDHILLVIFQTYFTSPYQYVKMSRVVTSGDAVYTSAVTFEDLNLSEEILKGLYVEMAFIGSIRKRKVPQAFCVCPTRELAQQNQSVLERMGKFTGITSKCAIPSASRDAIPIAKQPPITDQVVIGTPGTMKSWINSRKLSTRDIQILVFDEADHRLAEDGFKDDSERIMKDIQRSRGGCQVLLFSATFNETVKEFVSKVVKDGNKIYVKKEELPLEKVKQYKVQCPNKDAKIEVITKKILGLGQKIGQIIIFVHTRQSTRTLHTTLRKEGYECTSIQGDLKQEARDWVIREFKEGYTNVLITTDLLARGFDQAQVNLVINYDLPVKFGTDEPDCDVYLHRIGRAGRFGRKGAAFNLLCSDRDRTLTEKIENHFEHPIREIPNCKSGEDFEKALKDAGLI</sequence>
<evidence type="ECO:0000259" key="10">
    <source>
        <dbReference type="PROSITE" id="PS51194"/>
    </source>
</evidence>
<dbReference type="EC" id="3.6.4.13" evidence="1"/>
<reference evidence="12" key="1">
    <citation type="submission" date="2020-07" db="EMBL/GenBank/DDBJ databases">
        <authorList>
            <person name="Lin J."/>
        </authorList>
    </citation>
    <scope>NUCLEOTIDE SEQUENCE</scope>
</reference>
<dbReference type="InterPro" id="IPR014001">
    <property type="entry name" value="Helicase_ATP-bd"/>
</dbReference>
<dbReference type="CDD" id="cd06465">
    <property type="entry name" value="p23_hB-ind1_like"/>
    <property type="match status" value="1"/>
</dbReference>
<keyword evidence="4" id="KW-0347">Helicase</keyword>
<dbReference type="SMART" id="SM00487">
    <property type="entry name" value="DEXDc"/>
    <property type="match status" value="1"/>
</dbReference>
<dbReference type="Gene3D" id="2.60.40.790">
    <property type="match status" value="2"/>
</dbReference>
<evidence type="ECO:0000256" key="6">
    <source>
        <dbReference type="ARBA" id="ARBA00022884"/>
    </source>
</evidence>
<evidence type="ECO:0000256" key="3">
    <source>
        <dbReference type="ARBA" id="ARBA00022801"/>
    </source>
</evidence>
<proteinExistence type="predicted"/>
<feature type="domain" description="CS" evidence="11">
    <location>
        <begin position="166"/>
        <end position="257"/>
    </location>
</feature>
<feature type="chain" id="PRO_5028247821" description="RNA helicase" evidence="8">
    <location>
        <begin position="16"/>
        <end position="693"/>
    </location>
</feature>
<dbReference type="PROSITE" id="PS51194">
    <property type="entry name" value="HELICASE_CTER"/>
    <property type="match status" value="1"/>
</dbReference>
<keyword evidence="5" id="KW-0067">ATP-binding</keyword>
<dbReference type="Gene3D" id="3.40.50.300">
    <property type="entry name" value="P-loop containing nucleotide triphosphate hydrolases"/>
    <property type="match status" value="2"/>
</dbReference>
<evidence type="ECO:0000256" key="8">
    <source>
        <dbReference type="SAM" id="SignalP"/>
    </source>
</evidence>
<keyword evidence="8" id="KW-0732">Signal</keyword>
<gene>
    <name evidence="12" type="ORF">CB5_LOCUS28749</name>
</gene>
<evidence type="ECO:0000256" key="2">
    <source>
        <dbReference type="ARBA" id="ARBA00022741"/>
    </source>
</evidence>
<feature type="compositionally biased region" description="Basic and acidic residues" evidence="7">
    <location>
        <begin position="151"/>
        <end position="166"/>
    </location>
</feature>
<evidence type="ECO:0000259" key="11">
    <source>
        <dbReference type="PROSITE" id="PS51203"/>
    </source>
</evidence>
<dbReference type="CDD" id="cd18787">
    <property type="entry name" value="SF2_C_DEAD"/>
    <property type="match status" value="1"/>
</dbReference>
<dbReference type="Pfam" id="PF00271">
    <property type="entry name" value="Helicase_C"/>
    <property type="match status" value="1"/>
</dbReference>
<dbReference type="InterPro" id="IPR007052">
    <property type="entry name" value="CS_dom"/>
</dbReference>
<dbReference type="Pfam" id="PF00270">
    <property type="entry name" value="DEAD"/>
    <property type="match status" value="1"/>
</dbReference>
<evidence type="ECO:0000313" key="12">
    <source>
        <dbReference type="EMBL" id="CAD1845538.1"/>
    </source>
</evidence>
<dbReference type="InterPro" id="IPR011545">
    <property type="entry name" value="DEAD/DEAH_box_helicase_dom"/>
</dbReference>
<feature type="region of interest" description="Disordered" evidence="7">
    <location>
        <begin position="147"/>
        <end position="170"/>
    </location>
</feature>
<evidence type="ECO:0000256" key="7">
    <source>
        <dbReference type="SAM" id="MobiDB-lite"/>
    </source>
</evidence>
<dbReference type="SUPFAM" id="SSF49764">
    <property type="entry name" value="HSP20-like chaperones"/>
    <property type="match status" value="2"/>
</dbReference>
<feature type="domain" description="CS" evidence="11">
    <location>
        <begin position="18"/>
        <end position="110"/>
    </location>
</feature>
<dbReference type="InterPro" id="IPR008978">
    <property type="entry name" value="HSP20-like_chaperone"/>
</dbReference>
<evidence type="ECO:0000256" key="5">
    <source>
        <dbReference type="ARBA" id="ARBA00022840"/>
    </source>
</evidence>
<organism evidence="12">
    <name type="scientific">Ananas comosus var. bracteatus</name>
    <name type="common">red pineapple</name>
    <dbReference type="NCBI Taxonomy" id="296719"/>
    <lineage>
        <taxon>Eukaryota</taxon>
        <taxon>Viridiplantae</taxon>
        <taxon>Streptophyta</taxon>
        <taxon>Embryophyta</taxon>
        <taxon>Tracheophyta</taxon>
        <taxon>Spermatophyta</taxon>
        <taxon>Magnoliopsida</taxon>
        <taxon>Liliopsida</taxon>
        <taxon>Poales</taxon>
        <taxon>Bromeliaceae</taxon>
        <taxon>Bromelioideae</taxon>
        <taxon>Ananas</taxon>
    </lineage>
</organism>
<feature type="domain" description="Helicase ATP-binding" evidence="9">
    <location>
        <begin position="362"/>
        <end position="500"/>
    </location>
</feature>
<keyword evidence="2" id="KW-0547">Nucleotide-binding</keyword>
<evidence type="ECO:0000256" key="1">
    <source>
        <dbReference type="ARBA" id="ARBA00012552"/>
    </source>
</evidence>
<feature type="domain" description="Helicase C-terminal" evidence="10">
    <location>
        <begin position="521"/>
        <end position="691"/>
    </location>
</feature>
<dbReference type="PANTHER" id="PTHR47958">
    <property type="entry name" value="ATP-DEPENDENT RNA HELICASE DBP3"/>
    <property type="match status" value="1"/>
</dbReference>
<dbReference type="InterPro" id="IPR001650">
    <property type="entry name" value="Helicase_C-like"/>
</dbReference>
<dbReference type="InterPro" id="IPR027417">
    <property type="entry name" value="P-loop_NTPase"/>
</dbReference>
<dbReference type="PROSITE" id="PS51203">
    <property type="entry name" value="CS"/>
    <property type="match status" value="2"/>
</dbReference>
<keyword evidence="3" id="KW-0378">Hydrolase</keyword>
<dbReference type="SMART" id="SM00490">
    <property type="entry name" value="HELICc"/>
    <property type="match status" value="1"/>
</dbReference>
<evidence type="ECO:0000259" key="9">
    <source>
        <dbReference type="PROSITE" id="PS51192"/>
    </source>
</evidence>
<dbReference type="GO" id="GO:0003723">
    <property type="term" value="F:RNA binding"/>
    <property type="evidence" value="ECO:0007669"/>
    <property type="project" value="UniProtKB-KW"/>
</dbReference>